<accession>A0ABQ5C5M4</accession>
<comment type="caution">
    <text evidence="2">The sequence shown here is derived from an EMBL/GenBank/DDBJ whole genome shotgun (WGS) entry which is preliminary data.</text>
</comment>
<reference evidence="2" key="2">
    <citation type="submission" date="2022-01" db="EMBL/GenBank/DDBJ databases">
        <authorList>
            <person name="Yamashiro T."/>
            <person name="Shiraishi A."/>
            <person name="Satake H."/>
            <person name="Nakayama K."/>
        </authorList>
    </citation>
    <scope>NUCLEOTIDE SEQUENCE</scope>
</reference>
<feature type="domain" description="Retrotransposon gag" evidence="1">
    <location>
        <begin position="101"/>
        <end position="177"/>
    </location>
</feature>
<dbReference type="GO" id="GO:0003964">
    <property type="term" value="F:RNA-directed DNA polymerase activity"/>
    <property type="evidence" value="ECO:0007669"/>
    <property type="project" value="UniProtKB-KW"/>
</dbReference>
<dbReference type="EMBL" id="BQNB010013874">
    <property type="protein sequence ID" value="GJT21271.1"/>
    <property type="molecule type" value="Genomic_DNA"/>
</dbReference>
<keyword evidence="2" id="KW-0548">Nucleotidyltransferase</keyword>
<evidence type="ECO:0000313" key="2">
    <source>
        <dbReference type="EMBL" id="GJT21271.1"/>
    </source>
</evidence>
<proteinExistence type="predicted"/>
<protein>
    <submittedName>
        <fullName evidence="2">Reverse transcriptase domain-containing protein</fullName>
    </submittedName>
</protein>
<evidence type="ECO:0000313" key="3">
    <source>
        <dbReference type="Proteomes" id="UP001151760"/>
    </source>
</evidence>
<sequence>MAAGGNIMRKTPQEAYDLIENMTLHHFQWDAEVYYDTTTGVSAHYFETTSALSVEIELIRQNCQFHGFRDEDANEHLNKYLSITQFIKKNGVSEDIINLNLFPFSLTHEAEIWYYHLKTHSIHTWEEMVSKFLSKYYPYSKALHLRKEILNFRQLPAESVFEAWERFKSCLRKCPDHRILLWDAEVYYDTTTGVSAYYSETTSTLSAEIESDEGEPSEVDKSKADPFIRESTDTFFIGDEEIELNSHEDIDDLVPIPRVSEKPLDSRDLISKAFDMTIKNLLFDFDSEFTVNSDNPIFDIQNKESVESKTKTIMEEVRIHSSQSTAQIPPPYPYLLAGFSMIVKTTMLVFNPPTLGGSHLLTHGEGCPMTACHVAATLMCTRLQVAGRLSNQRMPRVHGDKKWQLLNALSEASGKQLMLIIHDSENSILLKATLSLKNVLEVSGRDEKKRLDHLKQDQEMLVIKIFSERKKDFKERKKCEKIRAKRKVVSAMAPPTVSLARGIFGLVAWREWMARAYPLLLKEREALMPLLKDIKVQGLVYLILSNSSNVFSKSKMTKSFSFKPARSVSIRRMFAAIAEMPSGGEESPSSSSRGMRSFWTSEEDLFKFD</sequence>
<name>A0ABQ5C5M4_9ASTR</name>
<keyword evidence="2" id="KW-0808">Transferase</keyword>
<dbReference type="PANTHER" id="PTHR33223:SF11">
    <property type="entry name" value="ELEMENT PROTEIN, PUTATIVE-RELATED"/>
    <property type="match status" value="1"/>
</dbReference>
<dbReference type="InterPro" id="IPR005162">
    <property type="entry name" value="Retrotrans_gag_dom"/>
</dbReference>
<dbReference type="PANTHER" id="PTHR33223">
    <property type="entry name" value="CCHC-TYPE DOMAIN-CONTAINING PROTEIN"/>
    <property type="match status" value="1"/>
</dbReference>
<keyword evidence="2" id="KW-0695">RNA-directed DNA polymerase</keyword>
<reference evidence="2" key="1">
    <citation type="journal article" date="2022" name="Int. J. Mol. Sci.">
        <title>Draft Genome of Tanacetum Coccineum: Genomic Comparison of Closely Related Tanacetum-Family Plants.</title>
        <authorList>
            <person name="Yamashiro T."/>
            <person name="Shiraishi A."/>
            <person name="Nakayama K."/>
            <person name="Satake H."/>
        </authorList>
    </citation>
    <scope>NUCLEOTIDE SEQUENCE</scope>
</reference>
<keyword evidence="3" id="KW-1185">Reference proteome</keyword>
<evidence type="ECO:0000259" key="1">
    <source>
        <dbReference type="Pfam" id="PF03732"/>
    </source>
</evidence>
<organism evidence="2 3">
    <name type="scientific">Tanacetum coccineum</name>
    <dbReference type="NCBI Taxonomy" id="301880"/>
    <lineage>
        <taxon>Eukaryota</taxon>
        <taxon>Viridiplantae</taxon>
        <taxon>Streptophyta</taxon>
        <taxon>Embryophyta</taxon>
        <taxon>Tracheophyta</taxon>
        <taxon>Spermatophyta</taxon>
        <taxon>Magnoliopsida</taxon>
        <taxon>eudicotyledons</taxon>
        <taxon>Gunneridae</taxon>
        <taxon>Pentapetalae</taxon>
        <taxon>asterids</taxon>
        <taxon>campanulids</taxon>
        <taxon>Asterales</taxon>
        <taxon>Asteraceae</taxon>
        <taxon>Asteroideae</taxon>
        <taxon>Anthemideae</taxon>
        <taxon>Anthemidinae</taxon>
        <taxon>Tanacetum</taxon>
    </lineage>
</organism>
<dbReference type="Proteomes" id="UP001151760">
    <property type="component" value="Unassembled WGS sequence"/>
</dbReference>
<dbReference type="Pfam" id="PF03732">
    <property type="entry name" value="Retrotrans_gag"/>
    <property type="match status" value="1"/>
</dbReference>
<gene>
    <name evidence="2" type="ORF">Tco_0891208</name>
</gene>